<dbReference type="GO" id="GO:0008295">
    <property type="term" value="P:spermidine biosynthetic process"/>
    <property type="evidence" value="ECO:0007669"/>
    <property type="project" value="TreeGrafter"/>
</dbReference>
<keyword evidence="4" id="KW-0328">Glycosyltransferase</keyword>
<dbReference type="Gene3D" id="3.40.50.11660">
    <property type="entry name" value="Glycosyl transferase family 10, C-terminal domain"/>
    <property type="match status" value="1"/>
</dbReference>
<dbReference type="PANTHER" id="PTHR11558:SF11">
    <property type="entry name" value="SPERMIDINE SYNTHASE"/>
    <property type="match status" value="1"/>
</dbReference>
<feature type="domain" description="Rhodanese" evidence="5">
    <location>
        <begin position="71"/>
        <end position="143"/>
    </location>
</feature>
<keyword evidence="8" id="KW-1185">Reference proteome</keyword>
<dbReference type="InterPro" id="IPR001045">
    <property type="entry name" value="Spermi_synthase"/>
</dbReference>
<dbReference type="SMART" id="SM00450">
    <property type="entry name" value="RHOD"/>
    <property type="match status" value="1"/>
</dbReference>
<gene>
    <name evidence="7" type="ORF">FOZ63_003044</name>
</gene>
<keyword evidence="3" id="KW-0620">Polyamine biosynthesis</keyword>
<dbReference type="InterPro" id="IPR030374">
    <property type="entry name" value="PABS"/>
</dbReference>
<name>A0A7J6RS18_PEROL</name>
<feature type="non-terminal residue" evidence="7">
    <location>
        <position position="1"/>
    </location>
</feature>
<dbReference type="InterPro" id="IPR001763">
    <property type="entry name" value="Rhodanese-like_dom"/>
</dbReference>
<keyword evidence="4" id="KW-0333">Golgi apparatus</keyword>
<dbReference type="Pfam" id="PF17284">
    <property type="entry name" value="Spermine_synt_N"/>
    <property type="match status" value="1"/>
</dbReference>
<organism evidence="7 8">
    <name type="scientific">Perkinsus olseni</name>
    <name type="common">Perkinsus atlanticus</name>
    <dbReference type="NCBI Taxonomy" id="32597"/>
    <lineage>
        <taxon>Eukaryota</taxon>
        <taxon>Sar</taxon>
        <taxon>Alveolata</taxon>
        <taxon>Perkinsozoa</taxon>
        <taxon>Perkinsea</taxon>
        <taxon>Perkinsida</taxon>
        <taxon>Perkinsidae</taxon>
        <taxon>Perkinsus</taxon>
    </lineage>
</organism>
<evidence type="ECO:0000256" key="4">
    <source>
        <dbReference type="RuleBase" id="RU003832"/>
    </source>
</evidence>
<dbReference type="EMBL" id="JABANO010023590">
    <property type="protein sequence ID" value="KAF4723293.1"/>
    <property type="molecule type" value="Genomic_DNA"/>
</dbReference>
<dbReference type="Pfam" id="PF00852">
    <property type="entry name" value="Glyco_transf_10"/>
    <property type="match status" value="1"/>
</dbReference>
<dbReference type="SUPFAM" id="SSF52821">
    <property type="entry name" value="Rhodanese/Cell cycle control phosphatase"/>
    <property type="match status" value="1"/>
</dbReference>
<dbReference type="InterPro" id="IPR037163">
    <property type="entry name" value="Spermidine_synt_N_sf"/>
</dbReference>
<dbReference type="InterPro" id="IPR038577">
    <property type="entry name" value="GT10-like_C_sf"/>
</dbReference>
<evidence type="ECO:0000259" key="6">
    <source>
        <dbReference type="PROSITE" id="PS51006"/>
    </source>
</evidence>
<keyword evidence="4" id="KW-0472">Membrane</keyword>
<dbReference type="PROSITE" id="PS50206">
    <property type="entry name" value="RHODANESE_3"/>
    <property type="match status" value="1"/>
</dbReference>
<dbReference type="GO" id="GO:0016757">
    <property type="term" value="F:glycosyltransferase activity"/>
    <property type="evidence" value="ECO:0007669"/>
    <property type="project" value="UniProtKB-UniRule"/>
</dbReference>
<sequence length="279" mass="31126">AVGGCDPNDLACFDAYVKRFRFYLAFENSKCRWYMTEKLWKELHARCLSEPLLVVYVTLLGSIAEDEEALGQPDLIVLDVTSEEKYKEGHHPDAINIPTPLIGERIGELGNDKTRPILVYCKKGVRAGMVTNTLRQNGFINAFATTDKDIAQMMTDKFGMVFPSSLTPSSDISTYAAVGVGGVLLGGLIAAAYTRCTPSKEARRDKVPSIPQLPTEDGRVWFSEVSDEMWPGQAMSLEISKVLYHKRSRFQDIMVFDSTKWGRVLCLDGAFQTTDKDEC</sequence>
<evidence type="ECO:0000256" key="3">
    <source>
        <dbReference type="PROSITE-ProRule" id="PRU00354"/>
    </source>
</evidence>
<dbReference type="Proteomes" id="UP000553632">
    <property type="component" value="Unassembled WGS sequence"/>
</dbReference>
<accession>A0A7J6RS18</accession>
<dbReference type="GO" id="GO:0032580">
    <property type="term" value="C:Golgi cisterna membrane"/>
    <property type="evidence" value="ECO:0007669"/>
    <property type="project" value="UniProtKB-SubCell"/>
</dbReference>
<dbReference type="InterPro" id="IPR055270">
    <property type="entry name" value="Glyco_tran_10_C"/>
</dbReference>
<evidence type="ECO:0000256" key="2">
    <source>
        <dbReference type="ARBA" id="ARBA00022679"/>
    </source>
</evidence>
<dbReference type="GO" id="GO:0004766">
    <property type="term" value="F:spermidine synthase activity"/>
    <property type="evidence" value="ECO:0007669"/>
    <property type="project" value="TreeGrafter"/>
</dbReference>
<dbReference type="SUPFAM" id="SSF53756">
    <property type="entry name" value="UDP-Glycosyltransferase/glycogen phosphorylase"/>
    <property type="match status" value="1"/>
</dbReference>
<proteinExistence type="inferred from homology"/>
<dbReference type="Gene3D" id="2.30.140.10">
    <property type="entry name" value="Spermidine synthase, tetramerisation domain"/>
    <property type="match status" value="1"/>
</dbReference>
<evidence type="ECO:0000256" key="1">
    <source>
        <dbReference type="ARBA" id="ARBA00007867"/>
    </source>
</evidence>
<dbReference type="AlphaFoldDB" id="A0A7J6RS18"/>
<dbReference type="PANTHER" id="PTHR11558">
    <property type="entry name" value="SPERMIDINE/SPERMINE SYNTHASE"/>
    <property type="match status" value="1"/>
</dbReference>
<dbReference type="InterPro" id="IPR036873">
    <property type="entry name" value="Rhodanese-like_dom_sf"/>
</dbReference>
<dbReference type="PROSITE" id="PS51006">
    <property type="entry name" value="PABS_2"/>
    <property type="match status" value="1"/>
</dbReference>
<dbReference type="UniPathway" id="UPA00378"/>
<dbReference type="InterPro" id="IPR035246">
    <property type="entry name" value="Spermidine_synt_N"/>
</dbReference>
<dbReference type="Gene3D" id="3.40.250.10">
    <property type="entry name" value="Rhodanese-like domain"/>
    <property type="match status" value="1"/>
</dbReference>
<feature type="domain" description="PABS" evidence="6">
    <location>
        <begin position="219"/>
        <end position="279"/>
    </location>
</feature>
<dbReference type="GO" id="GO:0005829">
    <property type="term" value="C:cytosol"/>
    <property type="evidence" value="ECO:0007669"/>
    <property type="project" value="TreeGrafter"/>
</dbReference>
<comment type="subcellular location">
    <subcellularLocation>
        <location evidence="4">Golgi apparatus</location>
        <location evidence="4">Golgi stack membrane</location>
        <topology evidence="4">Single-pass type II membrane protein</topology>
    </subcellularLocation>
</comment>
<comment type="similarity">
    <text evidence="1">Belongs to the spermidine/spermine synthase family.</text>
</comment>
<comment type="similarity">
    <text evidence="4">Belongs to the glycosyltransferase 10 family.</text>
</comment>
<reference evidence="7 8" key="1">
    <citation type="submission" date="2020-04" db="EMBL/GenBank/DDBJ databases">
        <title>Perkinsus olseni comparative genomics.</title>
        <authorList>
            <person name="Bogema D.R."/>
        </authorList>
    </citation>
    <scope>NUCLEOTIDE SEQUENCE [LARGE SCALE GENOMIC DNA]</scope>
    <source>
        <strain evidence="7 8">ATCC PRA-207</strain>
    </source>
</reference>
<dbReference type="SUPFAM" id="SSF53335">
    <property type="entry name" value="S-adenosyl-L-methionine-dependent methyltransferases"/>
    <property type="match status" value="1"/>
</dbReference>
<dbReference type="EC" id="2.4.1.-" evidence="4"/>
<dbReference type="CDD" id="cd00158">
    <property type="entry name" value="RHOD"/>
    <property type="match status" value="1"/>
</dbReference>
<keyword evidence="2 3" id="KW-0808">Transferase</keyword>
<comment type="caution">
    <text evidence="3">Lacks conserved residue(s) required for the propagation of feature annotation.</text>
</comment>
<feature type="transmembrane region" description="Helical" evidence="4">
    <location>
        <begin position="172"/>
        <end position="194"/>
    </location>
</feature>
<comment type="caution">
    <text evidence="7">The sequence shown here is derived from an EMBL/GenBank/DDBJ whole genome shotgun (WGS) entry which is preliminary data.</text>
</comment>
<evidence type="ECO:0000313" key="8">
    <source>
        <dbReference type="Proteomes" id="UP000553632"/>
    </source>
</evidence>
<evidence type="ECO:0000313" key="7">
    <source>
        <dbReference type="EMBL" id="KAF4723293.1"/>
    </source>
</evidence>
<protein>
    <recommendedName>
        <fullName evidence="4">Fucosyltransferase</fullName>
        <ecNumber evidence="4">2.4.1.-</ecNumber>
    </recommendedName>
</protein>
<keyword evidence="4" id="KW-0812">Transmembrane</keyword>
<evidence type="ECO:0000259" key="5">
    <source>
        <dbReference type="PROSITE" id="PS50206"/>
    </source>
</evidence>
<dbReference type="Pfam" id="PF00581">
    <property type="entry name" value="Rhodanese"/>
    <property type="match status" value="1"/>
</dbReference>
<keyword evidence="4" id="KW-1133">Transmembrane helix</keyword>
<feature type="non-terminal residue" evidence="7">
    <location>
        <position position="279"/>
    </location>
</feature>
<dbReference type="InterPro" id="IPR029063">
    <property type="entry name" value="SAM-dependent_MTases_sf"/>
</dbReference>